<dbReference type="InterPro" id="IPR014347">
    <property type="entry name" value="Tautomerase/MIF_sf"/>
</dbReference>
<name>A0A4R7HWN9_9ACTN</name>
<evidence type="ECO:0000259" key="1">
    <source>
        <dbReference type="Pfam" id="PF14832"/>
    </source>
</evidence>
<dbReference type="OrthoDB" id="118855at2"/>
<dbReference type="Proteomes" id="UP000294558">
    <property type="component" value="Unassembled WGS sequence"/>
</dbReference>
<dbReference type="Gene3D" id="3.30.429.10">
    <property type="entry name" value="Macrophage Migration Inhibitory Factor"/>
    <property type="match status" value="1"/>
</dbReference>
<feature type="domain" description="Tautomerase cis-CaaD-like" evidence="1">
    <location>
        <begin position="1"/>
        <end position="127"/>
    </location>
</feature>
<protein>
    <submittedName>
        <fullName evidence="2">Phenylpyruvate tautomerase PptA (4-oxalocrotonate tautomerase family)</fullName>
    </submittedName>
</protein>
<sequence length="133" mass="14130">MPLYRTLTRPGLLSLEQRQAFANDVVDIHCGITGAPRSFVHVLFADDDDGRLDEGQSALVFGTIRHGRTDAQKQQLTDRLAAALADRASIATSSVTAVSVDVDASYTMEGGVLLPEPGSADEEAWKAIGSSAE</sequence>
<organism evidence="2 3">
    <name type="scientific">Ilumatobacter fluminis</name>
    <dbReference type="NCBI Taxonomy" id="467091"/>
    <lineage>
        <taxon>Bacteria</taxon>
        <taxon>Bacillati</taxon>
        <taxon>Actinomycetota</taxon>
        <taxon>Acidimicrobiia</taxon>
        <taxon>Acidimicrobiales</taxon>
        <taxon>Ilumatobacteraceae</taxon>
        <taxon>Ilumatobacter</taxon>
    </lineage>
</organism>
<dbReference type="InterPro" id="IPR028116">
    <property type="entry name" value="Cis-CaaD-like"/>
</dbReference>
<proteinExistence type="predicted"/>
<dbReference type="EMBL" id="SOAU01000001">
    <property type="protein sequence ID" value="TDT14964.1"/>
    <property type="molecule type" value="Genomic_DNA"/>
</dbReference>
<gene>
    <name evidence="2" type="ORF">BDK89_0523</name>
</gene>
<accession>A0A4R7HWN9</accession>
<dbReference type="RefSeq" id="WP_133867463.1">
    <property type="nucleotide sequence ID" value="NZ_JAVJPS010000037.1"/>
</dbReference>
<reference evidence="2 3" key="1">
    <citation type="submission" date="2019-03" db="EMBL/GenBank/DDBJ databases">
        <title>Sequencing the genomes of 1000 actinobacteria strains.</title>
        <authorList>
            <person name="Klenk H.-P."/>
        </authorList>
    </citation>
    <scope>NUCLEOTIDE SEQUENCE [LARGE SCALE GENOMIC DNA]</scope>
    <source>
        <strain evidence="2 3">DSM 18936</strain>
    </source>
</reference>
<evidence type="ECO:0000313" key="2">
    <source>
        <dbReference type="EMBL" id="TDT14964.1"/>
    </source>
</evidence>
<evidence type="ECO:0000313" key="3">
    <source>
        <dbReference type="Proteomes" id="UP000294558"/>
    </source>
</evidence>
<dbReference type="Pfam" id="PF14832">
    <property type="entry name" value="Tautomerase_3"/>
    <property type="match status" value="1"/>
</dbReference>
<keyword evidence="2" id="KW-0670">Pyruvate</keyword>
<comment type="caution">
    <text evidence="2">The sequence shown here is derived from an EMBL/GenBank/DDBJ whole genome shotgun (WGS) entry which is preliminary data.</text>
</comment>
<dbReference type="AlphaFoldDB" id="A0A4R7HWN9"/>
<keyword evidence="3" id="KW-1185">Reference proteome</keyword>
<dbReference type="SUPFAM" id="SSF55331">
    <property type="entry name" value="Tautomerase/MIF"/>
    <property type="match status" value="1"/>
</dbReference>